<sequence>MIRRLLFAACLTCCAVRVQAQAFEPGVLVRSNGDTLRGEIENAFWTEPPTLIRFKTTPQSPVQLFKPRQLRAVSFTGGRYFRYEVVPIDYAAETRLGQLPYGFHPDVRIDSVLADVVLEGPVLLLRVAKSGATHYLLQRPGLPILDLSERKYLQTDAVGKLLATDGNNYRGQLSIFFGDCPAAADISQKIPFTTAGLVQVVQAYNQACTTSHTATRSWTVDPRREVALTGGVLAGARYSTVKGLGRPLLPFGGIYGELLLPNRLLSFHGELSLSSHRGENTSTTYRRDLILLPNGEFDVIYSTQQSTFTYRAWLSTFRLGLRRYFHLAQQQQWFIGAGAEMRALLFSDFTTTSGPTISSDEYQDLSPLPMPNLTLGWRNGRLTTSLDAQLVPHSAWGNPRIEYRLGLAYRLSRQPDKLPTTTSTP</sequence>
<evidence type="ECO:0008006" key="4">
    <source>
        <dbReference type="Google" id="ProtNLM"/>
    </source>
</evidence>
<evidence type="ECO:0000313" key="3">
    <source>
        <dbReference type="Proteomes" id="UP000831796"/>
    </source>
</evidence>
<gene>
    <name evidence="2" type="ORF">MUN79_21635</name>
</gene>
<feature type="chain" id="PRO_5035750639" description="Outer membrane protein beta-barrel domain-containing protein" evidence="1">
    <location>
        <begin position="21"/>
        <end position="425"/>
    </location>
</feature>
<dbReference type="AlphaFoldDB" id="A0A8T9Q6W6"/>
<dbReference type="RefSeq" id="WP_244674637.1">
    <property type="nucleotide sequence ID" value="NZ_CP095046.1"/>
</dbReference>
<dbReference type="KEGG" id="hcu:MUN79_21635"/>
<name>A0A8T9Q6W6_9BACT</name>
<dbReference type="Proteomes" id="UP000831796">
    <property type="component" value="Chromosome"/>
</dbReference>
<reference evidence="2" key="1">
    <citation type="submission" date="2022-04" db="EMBL/GenBank/DDBJ databases">
        <title>Hymenobacter sp. isolated from the air.</title>
        <authorList>
            <person name="Won M."/>
            <person name="Lee C.-M."/>
            <person name="Woen H.-Y."/>
            <person name="Kwon S.-W."/>
        </authorList>
    </citation>
    <scope>NUCLEOTIDE SEQUENCE</scope>
    <source>
        <strain evidence="2">5116S-3</strain>
    </source>
</reference>
<evidence type="ECO:0000256" key="1">
    <source>
        <dbReference type="SAM" id="SignalP"/>
    </source>
</evidence>
<proteinExistence type="predicted"/>
<keyword evidence="3" id="KW-1185">Reference proteome</keyword>
<organism evidence="2 3">
    <name type="scientific">Hymenobacter cellulosilyticus</name>
    <dbReference type="NCBI Taxonomy" id="2932248"/>
    <lineage>
        <taxon>Bacteria</taxon>
        <taxon>Pseudomonadati</taxon>
        <taxon>Bacteroidota</taxon>
        <taxon>Cytophagia</taxon>
        <taxon>Cytophagales</taxon>
        <taxon>Hymenobacteraceae</taxon>
        <taxon>Hymenobacter</taxon>
    </lineage>
</organism>
<feature type="signal peptide" evidence="1">
    <location>
        <begin position="1"/>
        <end position="20"/>
    </location>
</feature>
<dbReference type="EMBL" id="CP095046">
    <property type="protein sequence ID" value="UOQ71229.1"/>
    <property type="molecule type" value="Genomic_DNA"/>
</dbReference>
<evidence type="ECO:0000313" key="2">
    <source>
        <dbReference type="EMBL" id="UOQ71229.1"/>
    </source>
</evidence>
<keyword evidence="1" id="KW-0732">Signal</keyword>
<accession>A0A8T9Q6W6</accession>
<protein>
    <recommendedName>
        <fullName evidence="4">Outer membrane protein beta-barrel domain-containing protein</fullName>
    </recommendedName>
</protein>